<dbReference type="InterPro" id="IPR011260">
    <property type="entry name" value="RNAP_asu_C"/>
</dbReference>
<evidence type="ECO:0000313" key="2">
    <source>
        <dbReference type="EMBL" id="NYD89178.1"/>
    </source>
</evidence>
<feature type="domain" description="RNA polymerase alpha subunit C-terminal" evidence="1">
    <location>
        <begin position="162"/>
        <end position="218"/>
    </location>
</feature>
<dbReference type="RefSeq" id="WP_179507674.1">
    <property type="nucleotide sequence ID" value="NZ_JACCBY010000001.1"/>
</dbReference>
<dbReference type="Pfam" id="PF03118">
    <property type="entry name" value="RNA_pol_A_CTD"/>
    <property type="match status" value="1"/>
</dbReference>
<dbReference type="GO" id="GO:0006351">
    <property type="term" value="P:DNA-templated transcription"/>
    <property type="evidence" value="ECO:0007669"/>
    <property type="project" value="InterPro"/>
</dbReference>
<sequence>MSDPQQIIAVYDTLTARRSPAAIMRERVTALTDGPSPAFVSIDARTPYPSSDLGPPDWLIVIVDEEDHEPSLPDWRKVVEAAPARTRAVVMSYGHVSAVPRSVVLNVDMTGTDGEWSHLSIEAVARRVSAGAATFSRHLLEEDAVRRGALIDVGDGSTMLNPLLMTRIGDLAISSGTYRILHNENMMFLGDLVQRTEVELLDLPGLGSKRLGEIKAALGAMDLMLGATVPGWPPEDFETALAAAAPLAILKGARQVPSGEMFRPEAECLVIDPAIGELADTEVGSTDISLQLQEAVRRKLETLRPIAFRLGNQAEWQELAPLCERLALLLDRPGSEVSAVLGSLYASALELGSFAEMDDAARHDPKSMVDALDPSSRRPLQDVLTVLAPWLRRFPTVRDLDDDAGRFLATRANSGSARAAVAAAVAADLIASGDAARLEALLDAGERGGFVGGKAERRGIMSVRNLILAATSLIGGMLWNAAVNDYATHSTIARRAGIMLARAEDAVTEIASELPSDLRTAVRSVVADARAAIGHVSSNRNAAPADVAKPHGHGQ</sequence>
<protein>
    <recommendedName>
        <fullName evidence="1">RNA polymerase alpha subunit C-terminal domain-containing protein</fullName>
    </recommendedName>
</protein>
<name>A0A7Y9JZV7_9SPHN</name>
<proteinExistence type="predicted"/>
<dbReference type="AlphaFoldDB" id="A0A7Y9JZV7"/>
<comment type="caution">
    <text evidence="2">The sequence shown here is derived from an EMBL/GenBank/DDBJ whole genome shotgun (WGS) entry which is preliminary data.</text>
</comment>
<dbReference type="EMBL" id="JACCBY010000001">
    <property type="protein sequence ID" value="NYD89178.1"/>
    <property type="molecule type" value="Genomic_DNA"/>
</dbReference>
<organism evidence="2 3">
    <name type="scientific">Sphingomonas melonis</name>
    <dbReference type="NCBI Taxonomy" id="152682"/>
    <lineage>
        <taxon>Bacteria</taxon>
        <taxon>Pseudomonadati</taxon>
        <taxon>Pseudomonadota</taxon>
        <taxon>Alphaproteobacteria</taxon>
        <taxon>Sphingomonadales</taxon>
        <taxon>Sphingomonadaceae</taxon>
        <taxon>Sphingomonas</taxon>
    </lineage>
</organism>
<dbReference type="GO" id="GO:0003899">
    <property type="term" value="F:DNA-directed RNA polymerase activity"/>
    <property type="evidence" value="ECO:0007669"/>
    <property type="project" value="InterPro"/>
</dbReference>
<dbReference type="Proteomes" id="UP000517753">
    <property type="component" value="Unassembled WGS sequence"/>
</dbReference>
<gene>
    <name evidence="2" type="ORF">HD841_000947</name>
</gene>
<dbReference type="GO" id="GO:0003677">
    <property type="term" value="F:DNA binding"/>
    <property type="evidence" value="ECO:0007669"/>
    <property type="project" value="InterPro"/>
</dbReference>
<evidence type="ECO:0000259" key="1">
    <source>
        <dbReference type="Pfam" id="PF03118"/>
    </source>
</evidence>
<dbReference type="SUPFAM" id="SSF47789">
    <property type="entry name" value="C-terminal domain of RNA polymerase alpha subunit"/>
    <property type="match status" value="1"/>
</dbReference>
<evidence type="ECO:0000313" key="3">
    <source>
        <dbReference type="Proteomes" id="UP000517753"/>
    </source>
</evidence>
<accession>A0A7Y9JZV7</accession>
<keyword evidence="3" id="KW-1185">Reference proteome</keyword>
<reference evidence="2 3" key="1">
    <citation type="submission" date="2020-08" db="EMBL/GenBank/DDBJ databases">
        <title>The Agave Microbiome: Exploring the role of microbial communities in plant adaptations to desert environments.</title>
        <authorList>
            <person name="Partida-Martinez L.P."/>
        </authorList>
    </citation>
    <scope>NUCLEOTIDE SEQUENCE [LARGE SCALE GENOMIC DNA]</scope>
    <source>
        <strain evidence="2 3">AS2.3</strain>
    </source>
</reference>
<dbReference type="Gene3D" id="1.10.150.20">
    <property type="entry name" value="5' to 3' exonuclease, C-terminal subdomain"/>
    <property type="match status" value="1"/>
</dbReference>